<evidence type="ECO:0000256" key="8">
    <source>
        <dbReference type="ARBA" id="ARBA00048679"/>
    </source>
</evidence>
<dbReference type="PROSITE" id="PS51178">
    <property type="entry name" value="PASTA"/>
    <property type="match status" value="3"/>
</dbReference>
<evidence type="ECO:0000313" key="12">
    <source>
        <dbReference type="EMBL" id="PVY84181.1"/>
    </source>
</evidence>
<keyword evidence="6" id="KW-0067">ATP-binding</keyword>
<dbReference type="PROSITE" id="PS50011">
    <property type="entry name" value="PROTEIN_KINASE_DOM"/>
    <property type="match status" value="1"/>
</dbReference>
<dbReference type="EMBL" id="QEKT01000005">
    <property type="protein sequence ID" value="PVY84181.1"/>
    <property type="molecule type" value="Genomic_DNA"/>
</dbReference>
<evidence type="ECO:0000256" key="7">
    <source>
        <dbReference type="ARBA" id="ARBA00047899"/>
    </source>
</evidence>
<dbReference type="PANTHER" id="PTHR43289">
    <property type="entry name" value="MITOGEN-ACTIVATED PROTEIN KINASE KINASE KINASE 20-RELATED"/>
    <property type="match status" value="1"/>
</dbReference>
<proteinExistence type="predicted"/>
<evidence type="ECO:0000256" key="5">
    <source>
        <dbReference type="ARBA" id="ARBA00022777"/>
    </source>
</evidence>
<dbReference type="Gene3D" id="1.10.510.10">
    <property type="entry name" value="Transferase(Phosphotransferase) domain 1"/>
    <property type="match status" value="1"/>
</dbReference>
<reference evidence="12 13" key="1">
    <citation type="submission" date="2018-04" db="EMBL/GenBank/DDBJ databases">
        <title>Genomic Encyclopedia of Type Strains, Phase IV (KMG-IV): sequencing the most valuable type-strain genomes for metagenomic binning, comparative biology and taxonomic classification.</title>
        <authorList>
            <person name="Goeker M."/>
        </authorList>
    </citation>
    <scope>NUCLEOTIDE SEQUENCE [LARGE SCALE GENOMIC DNA]</scope>
    <source>
        <strain evidence="12 13">DSM 28795</strain>
    </source>
</reference>
<dbReference type="AlphaFoldDB" id="A0A2U1D920"/>
<comment type="catalytic activity">
    <reaction evidence="8">
        <text>L-seryl-[protein] + ATP = O-phospho-L-seryl-[protein] + ADP + H(+)</text>
        <dbReference type="Rhea" id="RHEA:17989"/>
        <dbReference type="Rhea" id="RHEA-COMP:9863"/>
        <dbReference type="Rhea" id="RHEA-COMP:11604"/>
        <dbReference type="ChEBI" id="CHEBI:15378"/>
        <dbReference type="ChEBI" id="CHEBI:29999"/>
        <dbReference type="ChEBI" id="CHEBI:30616"/>
        <dbReference type="ChEBI" id="CHEBI:83421"/>
        <dbReference type="ChEBI" id="CHEBI:456216"/>
        <dbReference type="EC" id="2.7.11.1"/>
    </reaction>
</comment>
<dbReference type="SMART" id="SM00220">
    <property type="entry name" value="S_TKc"/>
    <property type="match status" value="1"/>
</dbReference>
<accession>A0A2U1D920</accession>
<keyword evidence="4" id="KW-0547">Nucleotide-binding</keyword>
<dbReference type="InterPro" id="IPR011009">
    <property type="entry name" value="Kinase-like_dom_sf"/>
</dbReference>
<dbReference type="Pfam" id="PF00069">
    <property type="entry name" value="Pkinase"/>
    <property type="match status" value="1"/>
</dbReference>
<feature type="domain" description="PASTA" evidence="11">
    <location>
        <begin position="456"/>
        <end position="523"/>
    </location>
</feature>
<evidence type="ECO:0000256" key="4">
    <source>
        <dbReference type="ARBA" id="ARBA00022741"/>
    </source>
</evidence>
<keyword evidence="13" id="KW-1185">Reference proteome</keyword>
<name>A0A2U1D920_9LACO</name>
<dbReference type="RefSeq" id="WP_089938739.1">
    <property type="nucleotide sequence ID" value="NZ_CAKOEX010000004.1"/>
</dbReference>
<sequence length="622" mass="67981">MQAGTIIDNRYRIIRPLGGGGMANVYLAHDQKLNRDVTFKIMRMDLRDRQNLVKRFQREAQAAKDLVNEHIVQIYGTGEYDGSHYMVMEYVEGMDLKEYVSQHFPIPYRQIVDIMLQILEAVEVAHDAGIIHRDLKPQNILIDDDGQVKITDFGIAVAKENQNLTQTNSVIGSVHYISPEQIAGESASVQSDIYALGVILYQLITKQVPYEGETAATVALQHTTGTMPSVRNFDPTIPQPLENVVLRATAKNPEDRYVSALDMADDLQTCLSPRRAHDPRYVPLVDDDTRVIPLDELEDYNLPEEQEKATSATEGENTKPVVDQIIDYANRGYAIKKIAGLVDRTPRYVRKVLKDNGIKFHDKRRWLVGCGLVCLLGLIIFFINQSQNNYVKVPDLSNLSQSQATSKLESAHLVADNNVTYTTSKTVSKDEVIKTSPSVGSRVKRGSKIRLIISTGAGKIRFGDFTDSDYGATAAQLNAQGFTVKKELTTSNDVPAGKIISQSIEAGSLVDPTDTTVTFVVSSGVAKVSVPDFSGKTRNDVQAWSRANNITVSYISQTNQAPKNEVLTQSLSAGSKMSVDQTLEVTISDGPASASSADSSSSASSSSSSGTNSSSQKSSSGS</sequence>
<gene>
    <name evidence="12" type="ORF">C7384_10559</name>
</gene>
<dbReference type="GO" id="GO:0005524">
    <property type="term" value="F:ATP binding"/>
    <property type="evidence" value="ECO:0007669"/>
    <property type="project" value="UniProtKB-KW"/>
</dbReference>
<dbReference type="FunFam" id="1.10.510.10:FF:000021">
    <property type="entry name" value="Serine/threonine protein kinase"/>
    <property type="match status" value="1"/>
</dbReference>
<evidence type="ECO:0000256" key="9">
    <source>
        <dbReference type="SAM" id="MobiDB-lite"/>
    </source>
</evidence>
<evidence type="ECO:0000313" key="13">
    <source>
        <dbReference type="Proteomes" id="UP000245433"/>
    </source>
</evidence>
<dbReference type="GO" id="GO:0004674">
    <property type="term" value="F:protein serine/threonine kinase activity"/>
    <property type="evidence" value="ECO:0007669"/>
    <property type="project" value="UniProtKB-KW"/>
</dbReference>
<dbReference type="CDD" id="cd14014">
    <property type="entry name" value="STKc_PknB_like"/>
    <property type="match status" value="1"/>
</dbReference>
<dbReference type="SMART" id="SM00740">
    <property type="entry name" value="PASTA"/>
    <property type="match status" value="3"/>
</dbReference>
<comment type="catalytic activity">
    <reaction evidence="7">
        <text>L-threonyl-[protein] + ATP = O-phospho-L-threonyl-[protein] + ADP + H(+)</text>
        <dbReference type="Rhea" id="RHEA:46608"/>
        <dbReference type="Rhea" id="RHEA-COMP:11060"/>
        <dbReference type="Rhea" id="RHEA-COMP:11605"/>
        <dbReference type="ChEBI" id="CHEBI:15378"/>
        <dbReference type="ChEBI" id="CHEBI:30013"/>
        <dbReference type="ChEBI" id="CHEBI:30616"/>
        <dbReference type="ChEBI" id="CHEBI:61977"/>
        <dbReference type="ChEBI" id="CHEBI:456216"/>
        <dbReference type="EC" id="2.7.11.1"/>
    </reaction>
</comment>
<dbReference type="Proteomes" id="UP000245433">
    <property type="component" value="Unassembled WGS sequence"/>
</dbReference>
<dbReference type="EC" id="2.7.11.1" evidence="1"/>
<dbReference type="PROSITE" id="PS00108">
    <property type="entry name" value="PROTEIN_KINASE_ST"/>
    <property type="match status" value="1"/>
</dbReference>
<evidence type="ECO:0000256" key="1">
    <source>
        <dbReference type="ARBA" id="ARBA00012513"/>
    </source>
</evidence>
<dbReference type="InterPro" id="IPR000719">
    <property type="entry name" value="Prot_kinase_dom"/>
</dbReference>
<dbReference type="Gene3D" id="3.30.10.20">
    <property type="match status" value="3"/>
</dbReference>
<feature type="domain" description="Protein kinase" evidence="10">
    <location>
        <begin position="11"/>
        <end position="271"/>
    </location>
</feature>
<dbReference type="PANTHER" id="PTHR43289:SF34">
    <property type="entry name" value="SERINE_THREONINE-PROTEIN KINASE YBDM-RELATED"/>
    <property type="match status" value="1"/>
</dbReference>
<organism evidence="12 13">
    <name type="scientific">Convivina intestini</name>
    <dbReference type="NCBI Taxonomy" id="1505726"/>
    <lineage>
        <taxon>Bacteria</taxon>
        <taxon>Bacillati</taxon>
        <taxon>Bacillota</taxon>
        <taxon>Bacilli</taxon>
        <taxon>Lactobacillales</taxon>
        <taxon>Lactobacillaceae</taxon>
        <taxon>Convivina</taxon>
    </lineage>
</organism>
<evidence type="ECO:0000256" key="3">
    <source>
        <dbReference type="ARBA" id="ARBA00022679"/>
    </source>
</evidence>
<feature type="domain" description="PASTA" evidence="11">
    <location>
        <begin position="524"/>
        <end position="589"/>
    </location>
</feature>
<evidence type="ECO:0000259" key="10">
    <source>
        <dbReference type="PROSITE" id="PS50011"/>
    </source>
</evidence>
<dbReference type="CDD" id="cd06577">
    <property type="entry name" value="PASTA_pknB"/>
    <property type="match status" value="3"/>
</dbReference>
<protein>
    <recommendedName>
        <fullName evidence="1">non-specific serine/threonine protein kinase</fullName>
        <ecNumber evidence="1">2.7.11.1</ecNumber>
    </recommendedName>
</protein>
<keyword evidence="5 12" id="KW-0418">Kinase</keyword>
<dbReference type="Gene3D" id="3.30.200.20">
    <property type="entry name" value="Phosphorylase Kinase, domain 1"/>
    <property type="match status" value="1"/>
</dbReference>
<feature type="region of interest" description="Disordered" evidence="9">
    <location>
        <begin position="582"/>
        <end position="622"/>
    </location>
</feature>
<comment type="caution">
    <text evidence="12">The sequence shown here is derived from an EMBL/GenBank/DDBJ whole genome shotgun (WGS) entry which is preliminary data.</text>
</comment>
<evidence type="ECO:0000256" key="2">
    <source>
        <dbReference type="ARBA" id="ARBA00022527"/>
    </source>
</evidence>
<dbReference type="NCBIfam" id="NF033483">
    <property type="entry name" value="PknB_PASTA_kin"/>
    <property type="match status" value="1"/>
</dbReference>
<dbReference type="InterPro" id="IPR008271">
    <property type="entry name" value="Ser/Thr_kinase_AS"/>
</dbReference>
<evidence type="ECO:0000259" key="11">
    <source>
        <dbReference type="PROSITE" id="PS51178"/>
    </source>
</evidence>
<keyword evidence="3" id="KW-0808">Transferase</keyword>
<dbReference type="SUPFAM" id="SSF56112">
    <property type="entry name" value="Protein kinase-like (PK-like)"/>
    <property type="match status" value="1"/>
</dbReference>
<dbReference type="InterPro" id="IPR005543">
    <property type="entry name" value="PASTA_dom"/>
</dbReference>
<feature type="compositionally biased region" description="Low complexity" evidence="9">
    <location>
        <begin position="588"/>
        <end position="622"/>
    </location>
</feature>
<keyword evidence="2" id="KW-0723">Serine/threonine-protein kinase</keyword>
<feature type="domain" description="PASTA" evidence="11">
    <location>
        <begin position="387"/>
        <end position="455"/>
    </location>
</feature>
<dbReference type="FunFam" id="3.30.200.20:FF:000035">
    <property type="entry name" value="Serine/threonine protein kinase Stk1"/>
    <property type="match status" value="1"/>
</dbReference>
<dbReference type="Pfam" id="PF03793">
    <property type="entry name" value="PASTA"/>
    <property type="match status" value="3"/>
</dbReference>
<dbReference type="OrthoDB" id="9788659at2"/>
<evidence type="ECO:0000256" key="6">
    <source>
        <dbReference type="ARBA" id="ARBA00022840"/>
    </source>
</evidence>